<evidence type="ECO:0000313" key="3">
    <source>
        <dbReference type="Proteomes" id="UP000030151"/>
    </source>
</evidence>
<comment type="caution">
    <text evidence="2">The sequence shown here is derived from an EMBL/GenBank/DDBJ whole genome shotgun (WGS) entry which is preliminary data.</text>
</comment>
<dbReference type="HOGENOM" id="CLU_860755_0_0_1"/>
<proteinExistence type="predicted"/>
<accession>A0A0A1UPD1</accession>
<feature type="compositionally biased region" description="Low complexity" evidence="1">
    <location>
        <begin position="73"/>
        <end position="93"/>
    </location>
</feature>
<reference evidence="2 3" key="1">
    <citation type="submission" date="2014-02" db="EMBL/GenBank/DDBJ databases">
        <title>The genome sequence of the entomopathogenic fungus Metarhizium robertsii ARSEF 2575.</title>
        <authorList>
            <person name="Giuliano Garisto Donzelli B."/>
            <person name="Roe B.A."/>
            <person name="Macmil S.L."/>
            <person name="Krasnoff S.B."/>
            <person name="Gibson D.M."/>
        </authorList>
    </citation>
    <scope>NUCLEOTIDE SEQUENCE [LARGE SCALE GENOMIC DNA]</scope>
    <source>
        <strain evidence="2 3">ARSEF 2575</strain>
    </source>
</reference>
<feature type="region of interest" description="Disordered" evidence="1">
    <location>
        <begin position="49"/>
        <end position="95"/>
    </location>
</feature>
<dbReference type="EMBL" id="JELW01000048">
    <property type="protein sequence ID" value="EXU96562.1"/>
    <property type="molecule type" value="Genomic_DNA"/>
</dbReference>
<name>A0A0A1UPD1_9HYPO</name>
<feature type="region of interest" description="Disordered" evidence="1">
    <location>
        <begin position="1"/>
        <end position="21"/>
    </location>
</feature>
<organism evidence="2 3">
    <name type="scientific">Metarhizium robertsii</name>
    <dbReference type="NCBI Taxonomy" id="568076"/>
    <lineage>
        <taxon>Eukaryota</taxon>
        <taxon>Fungi</taxon>
        <taxon>Dikarya</taxon>
        <taxon>Ascomycota</taxon>
        <taxon>Pezizomycotina</taxon>
        <taxon>Sordariomycetes</taxon>
        <taxon>Hypocreomycetidae</taxon>
        <taxon>Hypocreales</taxon>
        <taxon>Clavicipitaceae</taxon>
        <taxon>Metarhizium</taxon>
    </lineage>
</organism>
<dbReference type="AlphaFoldDB" id="A0A0A1UPD1"/>
<evidence type="ECO:0000256" key="1">
    <source>
        <dbReference type="SAM" id="MobiDB-lite"/>
    </source>
</evidence>
<sequence length="323" mass="36787">MAESSQEHGAPGANTQGGTRIQSHGRLVLFIASRKSSCQNHIKKKWALDTYKPRNTRTRADGSSSASRKRAGRSSQRQTAPLRPAALLPSPTTNRMLRPGVHRAPELMQYSIDGFVLGVFGRSVEQFTVWDLMRPKLDHGLSWQRIADLYWSAWKNKQAGSWKKVRKGVRQAHQEIRILVRHGNPGMFRLLWKLSDPLALDKVRKAAATPSKDVQRVYHHAFLAKFWRVCYQLLKMDLQSGTGFSFLLDFLMELEGVYCADFGMHHPIRCLVFSLAQVSREHVQDMLGIGVRRSMQVMAPGVTSGQKRALVIRWWTADVERTW</sequence>
<protein>
    <submittedName>
        <fullName evidence="2">Uncharacterized protein</fullName>
    </submittedName>
</protein>
<evidence type="ECO:0000313" key="2">
    <source>
        <dbReference type="EMBL" id="EXU96562.1"/>
    </source>
</evidence>
<gene>
    <name evidence="2" type="ORF">X797_010374</name>
</gene>
<dbReference type="Proteomes" id="UP000030151">
    <property type="component" value="Unassembled WGS sequence"/>
</dbReference>